<dbReference type="AlphaFoldDB" id="A0AAN9EX84"/>
<comment type="caution">
    <text evidence="2">The sequence shown here is derived from an EMBL/GenBank/DDBJ whole genome shotgun (WGS) entry which is preliminary data.</text>
</comment>
<dbReference type="EMBL" id="JAYKXN010000008">
    <property type="protein sequence ID" value="KAK7264966.1"/>
    <property type="molecule type" value="Genomic_DNA"/>
</dbReference>
<evidence type="ECO:0000313" key="2">
    <source>
        <dbReference type="EMBL" id="KAK7264966.1"/>
    </source>
</evidence>
<keyword evidence="3" id="KW-1185">Reference proteome</keyword>
<protein>
    <submittedName>
        <fullName evidence="2">Uncharacterized protein</fullName>
    </submittedName>
</protein>
<organism evidence="2 3">
    <name type="scientific">Clitoria ternatea</name>
    <name type="common">Butterfly pea</name>
    <dbReference type="NCBI Taxonomy" id="43366"/>
    <lineage>
        <taxon>Eukaryota</taxon>
        <taxon>Viridiplantae</taxon>
        <taxon>Streptophyta</taxon>
        <taxon>Embryophyta</taxon>
        <taxon>Tracheophyta</taxon>
        <taxon>Spermatophyta</taxon>
        <taxon>Magnoliopsida</taxon>
        <taxon>eudicotyledons</taxon>
        <taxon>Gunneridae</taxon>
        <taxon>Pentapetalae</taxon>
        <taxon>rosids</taxon>
        <taxon>fabids</taxon>
        <taxon>Fabales</taxon>
        <taxon>Fabaceae</taxon>
        <taxon>Papilionoideae</taxon>
        <taxon>50 kb inversion clade</taxon>
        <taxon>NPAAA clade</taxon>
        <taxon>indigoferoid/millettioid clade</taxon>
        <taxon>Phaseoleae</taxon>
        <taxon>Clitoria</taxon>
    </lineage>
</organism>
<evidence type="ECO:0000256" key="1">
    <source>
        <dbReference type="SAM" id="MobiDB-lite"/>
    </source>
</evidence>
<accession>A0AAN9EX84</accession>
<reference evidence="2 3" key="1">
    <citation type="submission" date="2024-01" db="EMBL/GenBank/DDBJ databases">
        <title>The genomes of 5 underutilized Papilionoideae crops provide insights into root nodulation and disease resistance.</title>
        <authorList>
            <person name="Yuan L."/>
        </authorList>
    </citation>
    <scope>NUCLEOTIDE SEQUENCE [LARGE SCALE GENOMIC DNA]</scope>
    <source>
        <strain evidence="2">LY-2023</strain>
        <tissue evidence="2">Leaf</tissue>
    </source>
</reference>
<evidence type="ECO:0000313" key="3">
    <source>
        <dbReference type="Proteomes" id="UP001359559"/>
    </source>
</evidence>
<gene>
    <name evidence="2" type="ORF">RJT34_32580</name>
</gene>
<feature type="region of interest" description="Disordered" evidence="1">
    <location>
        <begin position="1"/>
        <end position="20"/>
    </location>
</feature>
<proteinExistence type="predicted"/>
<dbReference type="Proteomes" id="UP001359559">
    <property type="component" value="Unassembled WGS sequence"/>
</dbReference>
<feature type="compositionally biased region" description="Basic and acidic residues" evidence="1">
    <location>
        <begin position="1"/>
        <end position="11"/>
    </location>
</feature>
<sequence>MIPQNVREKPLSKPNHHGNHDSLALWRRRTFLESQCRYRFVHTNQCCIFLACPASCSPFSVSGSTGKALRGLFCFFFIDSLTPPPCALDLRVEDIGFCGIFWE</sequence>
<name>A0AAN9EX84_CLITE</name>